<evidence type="ECO:0000313" key="5">
    <source>
        <dbReference type="EMBL" id="JAV03807.1"/>
    </source>
</evidence>
<dbReference type="EMBL" id="GFDF01010277">
    <property type="protein sequence ID" value="JAV03807.1"/>
    <property type="molecule type" value="Transcribed_RNA"/>
</dbReference>
<keyword evidence="3" id="KW-0479">Metal-binding</keyword>
<evidence type="ECO:0000256" key="3">
    <source>
        <dbReference type="ARBA" id="ARBA00022723"/>
    </source>
</evidence>
<name>A0A1L8DBR6_9DIPT</name>
<reference evidence="5" key="1">
    <citation type="submission" date="2016-12" db="EMBL/GenBank/DDBJ databases">
        <title>An insight into the sialome and mialome of the sand fly, Nyssomyia neivai.</title>
        <authorList>
            <person name="Sebastian V."/>
            <person name="Goulart T.M."/>
            <person name="Oliveira W."/>
            <person name="Calvo E."/>
            <person name="Oliveira L.F."/>
            <person name="Pinto M.C."/>
            <person name="Rosselino A.M."/>
            <person name="Ribeiro J.M."/>
        </authorList>
    </citation>
    <scope>NUCLEOTIDE SEQUENCE</scope>
</reference>
<dbReference type="AlphaFoldDB" id="A0A1L8DBR6"/>
<keyword evidence="4" id="KW-0186">Copper</keyword>
<evidence type="ECO:0000256" key="1">
    <source>
        <dbReference type="ARBA" id="ARBA00009641"/>
    </source>
</evidence>
<dbReference type="Pfam" id="PF02067">
    <property type="entry name" value="Metallothio_5"/>
    <property type="match status" value="1"/>
</dbReference>
<dbReference type="InterPro" id="IPR000966">
    <property type="entry name" value="Metalthion_5"/>
</dbReference>
<keyword evidence="2" id="KW-0104">Cadmium</keyword>
<evidence type="ECO:0000256" key="2">
    <source>
        <dbReference type="ARBA" id="ARBA00022539"/>
    </source>
</evidence>
<comment type="similarity">
    <text evidence="1">Belongs to the metallothionein superfamily. Type 5 family.</text>
</comment>
<proteinExistence type="inferred from homology"/>
<accession>A0A1L8DBR6</accession>
<organism evidence="5">
    <name type="scientific">Nyssomyia neivai</name>
    <dbReference type="NCBI Taxonomy" id="330878"/>
    <lineage>
        <taxon>Eukaryota</taxon>
        <taxon>Metazoa</taxon>
        <taxon>Ecdysozoa</taxon>
        <taxon>Arthropoda</taxon>
        <taxon>Hexapoda</taxon>
        <taxon>Insecta</taxon>
        <taxon>Pterygota</taxon>
        <taxon>Neoptera</taxon>
        <taxon>Endopterygota</taxon>
        <taxon>Diptera</taxon>
        <taxon>Nematocera</taxon>
        <taxon>Psychodoidea</taxon>
        <taxon>Psychodidae</taxon>
        <taxon>Nyssomyia</taxon>
    </lineage>
</organism>
<protein>
    <submittedName>
        <fullName evidence="5">Putative metallothionein-2-like protein</fullName>
    </submittedName>
</protein>
<sequence>MDCKSAPLQQSTGTRAAIKALSGTRENQLVATVQLENTLNFICKQKGSTRIKMPCGGCGNDCKCTQDKCGSSCKCDQNCQCTCKPKPKKTDQK</sequence>
<dbReference type="GO" id="GO:0046872">
    <property type="term" value="F:metal ion binding"/>
    <property type="evidence" value="ECO:0007669"/>
    <property type="project" value="UniProtKB-KW"/>
</dbReference>
<evidence type="ECO:0000256" key="4">
    <source>
        <dbReference type="ARBA" id="ARBA00023008"/>
    </source>
</evidence>